<dbReference type="AlphaFoldDB" id="A0A1A8QEK6"/>
<evidence type="ECO:0000313" key="1">
    <source>
        <dbReference type="EMBL" id="SBR91589.1"/>
    </source>
</evidence>
<name>A0A1A8QEK6_9TELE</name>
<feature type="non-terminal residue" evidence="1">
    <location>
        <position position="1"/>
    </location>
</feature>
<reference evidence="1" key="1">
    <citation type="submission" date="2016-05" db="EMBL/GenBank/DDBJ databases">
        <authorList>
            <person name="Lavstsen T."/>
            <person name="Jespersen J.S."/>
        </authorList>
    </citation>
    <scope>NUCLEOTIDE SEQUENCE</scope>
    <source>
        <tissue evidence="1">Brain</tissue>
    </source>
</reference>
<dbReference type="EMBL" id="HAEH01011181">
    <property type="protein sequence ID" value="SBR91589.1"/>
    <property type="molecule type" value="Transcribed_RNA"/>
</dbReference>
<accession>A0A1A8QEK6</accession>
<feature type="non-terminal residue" evidence="1">
    <location>
        <position position="94"/>
    </location>
</feature>
<protein>
    <submittedName>
        <fullName evidence="1">Uncharacterized protein</fullName>
    </submittedName>
</protein>
<organism evidence="1">
    <name type="scientific">Nothobranchius rachovii</name>
    <name type="common">bluefin notho</name>
    <dbReference type="NCBI Taxonomy" id="451742"/>
    <lineage>
        <taxon>Eukaryota</taxon>
        <taxon>Metazoa</taxon>
        <taxon>Chordata</taxon>
        <taxon>Craniata</taxon>
        <taxon>Vertebrata</taxon>
        <taxon>Euteleostomi</taxon>
        <taxon>Actinopterygii</taxon>
        <taxon>Neopterygii</taxon>
        <taxon>Teleostei</taxon>
        <taxon>Neoteleostei</taxon>
        <taxon>Acanthomorphata</taxon>
        <taxon>Ovalentaria</taxon>
        <taxon>Atherinomorphae</taxon>
        <taxon>Cyprinodontiformes</taxon>
        <taxon>Nothobranchiidae</taxon>
        <taxon>Nothobranchius</taxon>
    </lineage>
</organism>
<sequence length="94" mass="10317">TRIVTAATVLEPSGVLRSIPCASAAEQHRGQQLLGKLSALSGPWTAPERQSLCRLDQGQSLLDRGQSLLDRLDRGQSLLDGLERRQSLLDRLDR</sequence>
<gene>
    <name evidence="1" type="primary">Nfu_g_1_024116</name>
</gene>
<proteinExistence type="predicted"/>
<reference evidence="1" key="2">
    <citation type="submission" date="2016-06" db="EMBL/GenBank/DDBJ databases">
        <title>The genome of a short-lived fish provides insights into sex chromosome evolution and the genetic control of aging.</title>
        <authorList>
            <person name="Reichwald K."/>
            <person name="Felder M."/>
            <person name="Petzold A."/>
            <person name="Koch P."/>
            <person name="Groth M."/>
            <person name="Platzer M."/>
        </authorList>
    </citation>
    <scope>NUCLEOTIDE SEQUENCE</scope>
    <source>
        <tissue evidence="1">Brain</tissue>
    </source>
</reference>